<dbReference type="GeneID" id="39589838"/>
<accession>A0A427XCV9</accession>
<keyword evidence="2" id="KW-1185">Reference proteome</keyword>
<dbReference type="Proteomes" id="UP000279236">
    <property type="component" value="Unassembled WGS sequence"/>
</dbReference>
<protein>
    <recommendedName>
        <fullName evidence="3">Protein kinase domain-containing protein</fullName>
    </recommendedName>
</protein>
<evidence type="ECO:0000313" key="2">
    <source>
        <dbReference type="Proteomes" id="UP000279236"/>
    </source>
</evidence>
<evidence type="ECO:0008006" key="3">
    <source>
        <dbReference type="Google" id="ProtNLM"/>
    </source>
</evidence>
<dbReference type="AlphaFoldDB" id="A0A427XCV9"/>
<comment type="caution">
    <text evidence="1">The sequence shown here is derived from an EMBL/GenBank/DDBJ whole genome shotgun (WGS) entry which is preliminary data.</text>
</comment>
<name>A0A427XCV9_9TREE</name>
<dbReference type="EMBL" id="RSCE01000021">
    <property type="protein sequence ID" value="RSH76719.1"/>
    <property type="molecule type" value="Genomic_DNA"/>
</dbReference>
<evidence type="ECO:0000313" key="1">
    <source>
        <dbReference type="EMBL" id="RSH76719.1"/>
    </source>
</evidence>
<gene>
    <name evidence="1" type="ORF">EHS24_005295</name>
</gene>
<organism evidence="1 2">
    <name type="scientific">Apiotrichum porosum</name>
    <dbReference type="NCBI Taxonomy" id="105984"/>
    <lineage>
        <taxon>Eukaryota</taxon>
        <taxon>Fungi</taxon>
        <taxon>Dikarya</taxon>
        <taxon>Basidiomycota</taxon>
        <taxon>Agaricomycotina</taxon>
        <taxon>Tremellomycetes</taxon>
        <taxon>Trichosporonales</taxon>
        <taxon>Trichosporonaceae</taxon>
        <taxon>Apiotrichum</taxon>
    </lineage>
</organism>
<reference evidence="1 2" key="1">
    <citation type="submission" date="2018-11" db="EMBL/GenBank/DDBJ databases">
        <title>Genome sequence of Apiotrichum porosum DSM 27194.</title>
        <authorList>
            <person name="Aliyu H."/>
            <person name="Gorte O."/>
            <person name="Ochsenreither K."/>
        </authorList>
    </citation>
    <scope>NUCLEOTIDE SEQUENCE [LARGE SCALE GENOMIC DNA]</scope>
    <source>
        <strain evidence="1 2">DSM 27194</strain>
    </source>
</reference>
<sequence>MAWLERVGGIRMLSQLPPVRALATRSTHPTQHLFPDHLAALVGYRCPDVPRTVLNSPLGKYPLALGGAGVRRAIRRDHPQFNSVLDFSSYTPLKSPLRYAKGDASHFHKAAMQYLFDQIDPTSSQPMVTFRHNKDLLADTAATLFNVLQPVGKMGAAATTKSQSSVTLMNALATTGALLSESKHRSRTYLEDDERALVSEFVVGFANAFLSQPSSSPAFGSTDFALLLGSKQIKLHTAACLELAPHATGAVEAIHRSVRESHYSISWKDEVPSYANFEDGLDRGLDLELALHEVVRELHGNETDTLWYGGMDNAILFKLVAPNVIDVSDPVPRSGTTVQLSRKFPGVGRTFTMTLPAGLIAAACDTPPSPSLFVPTLALDWFDIGQTLSSTTTTTADAGSLGLLANPAPYTPSPPLPLLPSGPTLSITLECFAGVRLAFELDANRPMELKPAVLPSSLSKSTPNLTTTLNRPLHSGRTYDGYAASWTGDSNDNGAATGDVVVKVAQPAFDTGQYQDFEPTGVLPTVSPEAAHDTALRVYAEAGLLKSVLSGLGVAPRFRGLWVGNGLGQDPPTASGFSTYLVMLLDDAGPSLLDLGYKWSTLPVDTRTRIRQLYNTIHKSFVVHGDVGLKHICRSATTGDLTLIDFENAQCVDPVTGSTEIADEAASVEELLSI</sequence>
<dbReference type="RefSeq" id="XP_028471866.1">
    <property type="nucleotide sequence ID" value="XM_028620824.1"/>
</dbReference>
<proteinExistence type="predicted"/>
<dbReference type="OrthoDB" id="2596802at2759"/>